<feature type="transmembrane region" description="Helical" evidence="11">
    <location>
        <begin position="59"/>
        <end position="79"/>
    </location>
</feature>
<dbReference type="AlphaFoldDB" id="A0AAN6XXC6"/>
<sequence length="664" mass="72951">MAASSLKGFLTARAHIQNFSAASQLEPHWGYADRVIPCVVDAGSCEYLDAVYGGHDIGMLYMGIFWSSVLGILLVWAVARRCFDAASSFPSSSTSASPESLTVPRVSSLTRLRNTIASFARNSFLPNAPISIFGHTTRLQVLVLGILTAYLAILTFAGITYKTWITPVKNQPPGVNNTRTSLGPWSDRIGTIAYALTPLSILLASRESLLSVLTGVPYTSFLFLHRWTGYLILVQSILHTIGWIVIEAKLYQPQPAVWDGFVQSEYIIWGFVALGLLILLWFFSLGWTIRNITGYEFFRKVHYVIAMVYIGAAIGHWEALQCFLVPGLVLWACDRLARLVRMGMLHYGYVGPEDGRGKWQFKAAQAESKIWTDSKHGDVVRLDFGHRQAPWKIGQHFFLCFSDSTIWQSHPFTPLSVPEADGKGEVRHSYIFRARGGETKKVAGLLKRQLDQGKEGKTTLSVIMQGPYGESITDRVSAGNTNVLAVAGGTGITYVLPVLLSAARARRGNVGQGSKIELVWAVKRQQDLEWVRPELDELKILGHAKIRVFVTDHDGGHLPEAEEKKTVEGDKEASAVGVRGSALSSSSSDEASEVEGTARPDVNALVKQFVEDVALGRTVVFGSGPPGMVGDLRGAVASCNSGCRVWKGEERFDVELVCDDRLEW</sequence>
<dbReference type="GO" id="GO:0006826">
    <property type="term" value="P:iron ion transport"/>
    <property type="evidence" value="ECO:0007669"/>
    <property type="project" value="TreeGrafter"/>
</dbReference>
<reference evidence="13" key="2">
    <citation type="submission" date="2023-05" db="EMBL/GenBank/DDBJ databases">
        <authorList>
            <consortium name="Lawrence Berkeley National Laboratory"/>
            <person name="Steindorff A."/>
            <person name="Hensen N."/>
            <person name="Bonometti L."/>
            <person name="Westerberg I."/>
            <person name="Brannstrom I.O."/>
            <person name="Guillou S."/>
            <person name="Cros-Aarteil S."/>
            <person name="Calhoun S."/>
            <person name="Haridas S."/>
            <person name="Kuo A."/>
            <person name="Mondo S."/>
            <person name="Pangilinan J."/>
            <person name="Riley R."/>
            <person name="Labutti K."/>
            <person name="Andreopoulos B."/>
            <person name="Lipzen A."/>
            <person name="Chen C."/>
            <person name="Yanf M."/>
            <person name="Daum C."/>
            <person name="Ng V."/>
            <person name="Clum A."/>
            <person name="Ohm R."/>
            <person name="Martin F."/>
            <person name="Silar P."/>
            <person name="Natvig D."/>
            <person name="Lalanne C."/>
            <person name="Gautier V."/>
            <person name="Ament-Velasquez S.L."/>
            <person name="Kruys A."/>
            <person name="Hutchinson M.I."/>
            <person name="Powell A.J."/>
            <person name="Barry K."/>
            <person name="Miller A.N."/>
            <person name="Grigoriev I.V."/>
            <person name="Debuchy R."/>
            <person name="Gladieux P."/>
            <person name="Thoren M.H."/>
            <person name="Johannesson H."/>
        </authorList>
    </citation>
    <scope>NUCLEOTIDE SEQUENCE</scope>
    <source>
        <strain evidence="13">PSN293</strain>
    </source>
</reference>
<dbReference type="InterPro" id="IPR013112">
    <property type="entry name" value="FAD-bd_8"/>
</dbReference>
<name>A0AAN6XXC6_9PEZI</name>
<feature type="transmembrane region" description="Helical" evidence="11">
    <location>
        <begin position="301"/>
        <end position="320"/>
    </location>
</feature>
<feature type="transmembrane region" description="Helical" evidence="11">
    <location>
        <begin position="192"/>
        <end position="215"/>
    </location>
</feature>
<feature type="transmembrane region" description="Helical" evidence="11">
    <location>
        <begin position="227"/>
        <end position="246"/>
    </location>
</feature>
<dbReference type="SUPFAM" id="SSF52343">
    <property type="entry name" value="Ferredoxin reductase-like, C-terminal NADP-linked domain"/>
    <property type="match status" value="1"/>
</dbReference>
<evidence type="ECO:0000256" key="5">
    <source>
        <dbReference type="ARBA" id="ARBA00022982"/>
    </source>
</evidence>
<dbReference type="PANTHER" id="PTHR32361:SF3">
    <property type="entry name" value="REDUCTASE, PUTATIVE (AFU_ORTHOLOGUE AFUA_6G13750)-RELATED"/>
    <property type="match status" value="1"/>
</dbReference>
<comment type="subcellular location">
    <subcellularLocation>
        <location evidence="1">Membrane</location>
        <topology evidence="1">Multi-pass membrane protein</topology>
    </subcellularLocation>
</comment>
<dbReference type="PANTHER" id="PTHR32361">
    <property type="entry name" value="FERRIC/CUPRIC REDUCTASE TRANSMEMBRANE COMPONENT"/>
    <property type="match status" value="1"/>
</dbReference>
<dbReference type="GO" id="GO:0015677">
    <property type="term" value="P:copper ion import"/>
    <property type="evidence" value="ECO:0007669"/>
    <property type="project" value="TreeGrafter"/>
</dbReference>
<evidence type="ECO:0000256" key="9">
    <source>
        <dbReference type="ARBA" id="ARBA00023136"/>
    </source>
</evidence>
<feature type="region of interest" description="Disordered" evidence="10">
    <location>
        <begin position="555"/>
        <end position="597"/>
    </location>
</feature>
<feature type="compositionally biased region" description="Basic and acidic residues" evidence="10">
    <location>
        <begin position="555"/>
        <end position="573"/>
    </location>
</feature>
<evidence type="ECO:0000259" key="12">
    <source>
        <dbReference type="PROSITE" id="PS51384"/>
    </source>
</evidence>
<feature type="compositionally biased region" description="Low complexity" evidence="10">
    <location>
        <begin position="574"/>
        <end position="589"/>
    </location>
</feature>
<keyword evidence="9 11" id="KW-0472">Membrane</keyword>
<dbReference type="InterPro" id="IPR013130">
    <property type="entry name" value="Fe3_Rdtase_TM_dom"/>
</dbReference>
<gene>
    <name evidence="13" type="ORF">QBC37DRAFT_433466</name>
</gene>
<feature type="transmembrane region" description="Helical" evidence="11">
    <location>
        <begin position="266"/>
        <end position="289"/>
    </location>
</feature>
<organism evidence="13 14">
    <name type="scientific">Rhypophila decipiens</name>
    <dbReference type="NCBI Taxonomy" id="261697"/>
    <lineage>
        <taxon>Eukaryota</taxon>
        <taxon>Fungi</taxon>
        <taxon>Dikarya</taxon>
        <taxon>Ascomycota</taxon>
        <taxon>Pezizomycotina</taxon>
        <taxon>Sordariomycetes</taxon>
        <taxon>Sordariomycetidae</taxon>
        <taxon>Sordariales</taxon>
        <taxon>Naviculisporaceae</taxon>
        <taxon>Rhypophila</taxon>
    </lineage>
</organism>
<dbReference type="EMBL" id="MU858296">
    <property type="protein sequence ID" value="KAK4207421.1"/>
    <property type="molecule type" value="Genomic_DNA"/>
</dbReference>
<keyword evidence="6 11" id="KW-1133">Transmembrane helix</keyword>
<dbReference type="GO" id="GO:0006879">
    <property type="term" value="P:intracellular iron ion homeostasis"/>
    <property type="evidence" value="ECO:0007669"/>
    <property type="project" value="TreeGrafter"/>
</dbReference>
<evidence type="ECO:0000256" key="8">
    <source>
        <dbReference type="ARBA" id="ARBA00023065"/>
    </source>
</evidence>
<proteinExistence type="inferred from homology"/>
<feature type="domain" description="FAD-binding FR-type" evidence="12">
    <location>
        <begin position="356"/>
        <end position="474"/>
    </location>
</feature>
<dbReference type="Gene3D" id="3.40.50.80">
    <property type="entry name" value="Nucleotide-binding domain of ferredoxin-NADP reductase (FNR) module"/>
    <property type="match status" value="1"/>
</dbReference>
<evidence type="ECO:0000256" key="2">
    <source>
        <dbReference type="ARBA" id="ARBA00006278"/>
    </source>
</evidence>
<evidence type="ECO:0000313" key="14">
    <source>
        <dbReference type="Proteomes" id="UP001301769"/>
    </source>
</evidence>
<evidence type="ECO:0000256" key="1">
    <source>
        <dbReference type="ARBA" id="ARBA00004141"/>
    </source>
</evidence>
<dbReference type="InterPro" id="IPR017927">
    <property type="entry name" value="FAD-bd_FR_type"/>
</dbReference>
<evidence type="ECO:0000256" key="3">
    <source>
        <dbReference type="ARBA" id="ARBA00022448"/>
    </source>
</evidence>
<dbReference type="SFLD" id="SFLDS00052">
    <property type="entry name" value="Ferric_Reductase_Domain"/>
    <property type="match status" value="1"/>
</dbReference>
<keyword evidence="14" id="KW-1185">Reference proteome</keyword>
<dbReference type="GO" id="GO:0005886">
    <property type="term" value="C:plasma membrane"/>
    <property type="evidence" value="ECO:0007669"/>
    <property type="project" value="TreeGrafter"/>
</dbReference>
<protein>
    <submittedName>
        <fullName evidence="13">Ferric reductase transmembrane component</fullName>
    </submittedName>
</protein>
<dbReference type="PROSITE" id="PS51384">
    <property type="entry name" value="FAD_FR"/>
    <property type="match status" value="1"/>
</dbReference>
<dbReference type="Pfam" id="PF01794">
    <property type="entry name" value="Ferric_reduct"/>
    <property type="match status" value="1"/>
</dbReference>
<keyword evidence="7" id="KW-0560">Oxidoreductase</keyword>
<keyword evidence="4 11" id="KW-0812">Transmembrane</keyword>
<dbReference type="InterPro" id="IPR039261">
    <property type="entry name" value="FNR_nucleotide-bd"/>
</dbReference>
<reference evidence="13" key="1">
    <citation type="journal article" date="2023" name="Mol. Phylogenet. Evol.">
        <title>Genome-scale phylogeny and comparative genomics of the fungal order Sordariales.</title>
        <authorList>
            <person name="Hensen N."/>
            <person name="Bonometti L."/>
            <person name="Westerberg I."/>
            <person name="Brannstrom I.O."/>
            <person name="Guillou S."/>
            <person name="Cros-Aarteil S."/>
            <person name="Calhoun S."/>
            <person name="Haridas S."/>
            <person name="Kuo A."/>
            <person name="Mondo S."/>
            <person name="Pangilinan J."/>
            <person name="Riley R."/>
            <person name="LaButti K."/>
            <person name="Andreopoulos B."/>
            <person name="Lipzen A."/>
            <person name="Chen C."/>
            <person name="Yan M."/>
            <person name="Daum C."/>
            <person name="Ng V."/>
            <person name="Clum A."/>
            <person name="Steindorff A."/>
            <person name="Ohm R.A."/>
            <person name="Martin F."/>
            <person name="Silar P."/>
            <person name="Natvig D.O."/>
            <person name="Lalanne C."/>
            <person name="Gautier V."/>
            <person name="Ament-Velasquez S.L."/>
            <person name="Kruys A."/>
            <person name="Hutchinson M.I."/>
            <person name="Powell A.J."/>
            <person name="Barry K."/>
            <person name="Miller A.N."/>
            <person name="Grigoriev I.V."/>
            <person name="Debuchy R."/>
            <person name="Gladieux P."/>
            <person name="Hiltunen Thoren M."/>
            <person name="Johannesson H."/>
        </authorList>
    </citation>
    <scope>NUCLEOTIDE SEQUENCE</scope>
    <source>
        <strain evidence="13">PSN293</strain>
    </source>
</reference>
<evidence type="ECO:0000256" key="6">
    <source>
        <dbReference type="ARBA" id="ARBA00022989"/>
    </source>
</evidence>
<comment type="similarity">
    <text evidence="2">Belongs to the ferric reductase (FRE) family.</text>
</comment>
<accession>A0AAN6XXC6</accession>
<keyword evidence="5" id="KW-0249">Electron transport</keyword>
<evidence type="ECO:0000256" key="7">
    <source>
        <dbReference type="ARBA" id="ARBA00023002"/>
    </source>
</evidence>
<evidence type="ECO:0000313" key="13">
    <source>
        <dbReference type="EMBL" id="KAK4207421.1"/>
    </source>
</evidence>
<feature type="transmembrane region" description="Helical" evidence="11">
    <location>
        <begin position="141"/>
        <end position="161"/>
    </location>
</feature>
<dbReference type="GO" id="GO:0000293">
    <property type="term" value="F:ferric-chelate reductase activity"/>
    <property type="evidence" value="ECO:0007669"/>
    <property type="project" value="UniProtKB-ARBA"/>
</dbReference>
<dbReference type="InterPro" id="IPR051410">
    <property type="entry name" value="Ferric/Cupric_Reductase"/>
</dbReference>
<comment type="caution">
    <text evidence="13">The sequence shown here is derived from an EMBL/GenBank/DDBJ whole genome shotgun (WGS) entry which is preliminary data.</text>
</comment>
<evidence type="ECO:0000256" key="4">
    <source>
        <dbReference type="ARBA" id="ARBA00022692"/>
    </source>
</evidence>
<dbReference type="Pfam" id="PF08022">
    <property type="entry name" value="FAD_binding_8"/>
    <property type="match status" value="1"/>
</dbReference>
<evidence type="ECO:0000256" key="10">
    <source>
        <dbReference type="SAM" id="MobiDB-lite"/>
    </source>
</evidence>
<dbReference type="CDD" id="cd06186">
    <property type="entry name" value="NOX_Duox_like_FAD_NADP"/>
    <property type="match status" value="1"/>
</dbReference>
<dbReference type="Pfam" id="PF08030">
    <property type="entry name" value="NAD_binding_6"/>
    <property type="match status" value="1"/>
</dbReference>
<dbReference type="SFLD" id="SFLDG01168">
    <property type="entry name" value="Ferric_reductase_subgroup_(FRE"/>
    <property type="match status" value="1"/>
</dbReference>
<dbReference type="InterPro" id="IPR013121">
    <property type="entry name" value="Fe_red_NAD-bd_6"/>
</dbReference>
<evidence type="ECO:0000256" key="11">
    <source>
        <dbReference type="SAM" id="Phobius"/>
    </source>
</evidence>
<dbReference type="Proteomes" id="UP001301769">
    <property type="component" value="Unassembled WGS sequence"/>
</dbReference>
<keyword evidence="8" id="KW-0406">Ion transport</keyword>
<keyword evidence="3" id="KW-0813">Transport</keyword>